<gene>
    <name evidence="4" type="ORF">SAMN04488522_1021457</name>
</gene>
<dbReference type="GO" id="GO:0003677">
    <property type="term" value="F:DNA binding"/>
    <property type="evidence" value="ECO:0007669"/>
    <property type="project" value="InterPro"/>
</dbReference>
<dbReference type="GO" id="GO:0006355">
    <property type="term" value="P:regulation of DNA-templated transcription"/>
    <property type="evidence" value="ECO:0007669"/>
    <property type="project" value="InterPro"/>
</dbReference>
<dbReference type="OrthoDB" id="621195at2"/>
<dbReference type="InterPro" id="IPR016032">
    <property type="entry name" value="Sig_transdc_resp-reg_C-effctor"/>
</dbReference>
<dbReference type="Pfam" id="PF07695">
    <property type="entry name" value="7TMR-DISM_7TM"/>
    <property type="match status" value="1"/>
</dbReference>
<dbReference type="RefSeq" id="WP_159441107.1">
    <property type="nucleotide sequence ID" value="NZ_FQUQ01000002.1"/>
</dbReference>
<evidence type="ECO:0000313" key="4">
    <source>
        <dbReference type="EMBL" id="SHF48673.1"/>
    </source>
</evidence>
<feature type="domain" description="7TM-DISM receptor extracellular" evidence="3">
    <location>
        <begin position="147"/>
        <end position="371"/>
    </location>
</feature>
<name>A0A1M5C1M7_9SPHI</name>
<evidence type="ECO:0000256" key="2">
    <source>
        <dbReference type="SAM" id="Phobius"/>
    </source>
</evidence>
<dbReference type="SUPFAM" id="SSF46894">
    <property type="entry name" value="C-terminal effector domain of the bipartite response regulators"/>
    <property type="match status" value="1"/>
</dbReference>
<dbReference type="AlphaFoldDB" id="A0A1M5C1M7"/>
<feature type="coiled-coil region" evidence="1">
    <location>
        <begin position="400"/>
        <end position="434"/>
    </location>
</feature>
<sequence>MQVRTYGVLSDQHYSFDKILNDTTLVFRNNSSLNRTGADYYWIKTIIENPYPNQEHYRISLSVPLNYSLYSFDDLHKKWICRTSGPAVADLQRERGVISFSFKGQTKNVLYFKVDVSDIKSYRHAIAPVILLNKEISFDGREKISWLTWYICIAVLLSFSCYNLYIYFHLKEQIYLYGLVIQIGAIIFITAFKHFFNALIPFTGYNLRLNTDGSVYHYNLNSFLLHIGIILIFFGMIQLTRTYLNTKKLLPVHDGVLKYMIYVYAAYGFIPAIVTITGWYYLDHYTLMMDNILVLLIVLTIFLTSMAAYKRRIIAAKYFLLANTLPLIFGAGLACYYIINSAPTYTNNTSVLPELAILSQILTFAVALVARVRIVNEELRLKEQETIKLETDIAVTGYKRLLAEEENQQIINAIREEKNKNDLLQQRLEANERELVGNSVYIHQKNKLLSDLKLQIKDISKHYPDDKYPALKNIESSIKDSQYLDSEWEKFKLHFEQVHPDFFGNLRVKHPSLTNNELRLYAYFHINLSTKEIATLLNIEPASVRQAKARLNKKMNKFAVNMS</sequence>
<dbReference type="STRING" id="288992.SAMN04488522_1021457"/>
<reference evidence="5" key="1">
    <citation type="submission" date="2016-11" db="EMBL/GenBank/DDBJ databases">
        <authorList>
            <person name="Varghese N."/>
            <person name="Submissions S."/>
        </authorList>
    </citation>
    <scope>NUCLEOTIDE SEQUENCE [LARGE SCALE GENOMIC DNA]</scope>
    <source>
        <strain evidence="5">DSM 16990</strain>
    </source>
</reference>
<proteinExistence type="predicted"/>
<feature type="transmembrane region" description="Helical" evidence="2">
    <location>
        <begin position="288"/>
        <end position="309"/>
    </location>
</feature>
<evidence type="ECO:0000259" key="3">
    <source>
        <dbReference type="Pfam" id="PF07695"/>
    </source>
</evidence>
<dbReference type="Proteomes" id="UP000184287">
    <property type="component" value="Unassembled WGS sequence"/>
</dbReference>
<keyword evidence="2" id="KW-0472">Membrane</keyword>
<accession>A0A1M5C1M7</accession>
<dbReference type="InterPro" id="IPR011623">
    <property type="entry name" value="7TMR_DISM_rcpt_extracell_dom1"/>
</dbReference>
<evidence type="ECO:0000256" key="1">
    <source>
        <dbReference type="SAM" id="Coils"/>
    </source>
</evidence>
<feature type="transmembrane region" description="Helical" evidence="2">
    <location>
        <begin position="216"/>
        <end position="240"/>
    </location>
</feature>
<feature type="transmembrane region" description="Helical" evidence="2">
    <location>
        <begin position="146"/>
        <end position="167"/>
    </location>
</feature>
<evidence type="ECO:0000313" key="5">
    <source>
        <dbReference type="Proteomes" id="UP000184287"/>
    </source>
</evidence>
<organism evidence="4 5">
    <name type="scientific">Pedobacter caeni</name>
    <dbReference type="NCBI Taxonomy" id="288992"/>
    <lineage>
        <taxon>Bacteria</taxon>
        <taxon>Pseudomonadati</taxon>
        <taxon>Bacteroidota</taxon>
        <taxon>Sphingobacteriia</taxon>
        <taxon>Sphingobacteriales</taxon>
        <taxon>Sphingobacteriaceae</taxon>
        <taxon>Pedobacter</taxon>
    </lineage>
</organism>
<feature type="transmembrane region" description="Helical" evidence="2">
    <location>
        <begin position="174"/>
        <end position="196"/>
    </location>
</feature>
<keyword evidence="2" id="KW-1133">Transmembrane helix</keyword>
<keyword evidence="5" id="KW-1185">Reference proteome</keyword>
<keyword evidence="1" id="KW-0175">Coiled coil</keyword>
<dbReference type="EMBL" id="FQUQ01000002">
    <property type="protein sequence ID" value="SHF48673.1"/>
    <property type="molecule type" value="Genomic_DNA"/>
</dbReference>
<keyword evidence="2" id="KW-0812">Transmembrane</keyword>
<feature type="transmembrane region" description="Helical" evidence="2">
    <location>
        <begin position="261"/>
        <end position="282"/>
    </location>
</feature>
<feature type="transmembrane region" description="Helical" evidence="2">
    <location>
        <begin position="318"/>
        <end position="339"/>
    </location>
</feature>
<feature type="transmembrane region" description="Helical" evidence="2">
    <location>
        <begin position="351"/>
        <end position="372"/>
    </location>
</feature>
<protein>
    <submittedName>
        <fullName evidence="4">7TM diverse intracellular signalling</fullName>
    </submittedName>
</protein>